<comment type="caution">
    <text evidence="2">The sequence shown here is derived from an EMBL/GenBank/DDBJ whole genome shotgun (WGS) entry which is preliminary data.</text>
</comment>
<name>A0A8H7LP84_9AGAM</name>
<dbReference type="InterPro" id="IPR041078">
    <property type="entry name" value="Plavaka"/>
</dbReference>
<evidence type="ECO:0000313" key="3">
    <source>
        <dbReference type="Proteomes" id="UP000650582"/>
    </source>
</evidence>
<dbReference type="Proteomes" id="UP000650582">
    <property type="component" value="Unassembled WGS sequence"/>
</dbReference>
<protein>
    <submittedName>
        <fullName evidence="2">Zn-finger protein</fullName>
    </submittedName>
</protein>
<evidence type="ECO:0000256" key="1">
    <source>
        <dbReference type="SAM" id="MobiDB-lite"/>
    </source>
</evidence>
<gene>
    <name evidence="2" type="ORF">RHS04_00364</name>
</gene>
<proteinExistence type="predicted"/>
<evidence type="ECO:0000313" key="2">
    <source>
        <dbReference type="EMBL" id="KAF8686124.1"/>
    </source>
</evidence>
<organism evidence="2 3">
    <name type="scientific">Rhizoctonia solani</name>
    <dbReference type="NCBI Taxonomy" id="456999"/>
    <lineage>
        <taxon>Eukaryota</taxon>
        <taxon>Fungi</taxon>
        <taxon>Dikarya</taxon>
        <taxon>Basidiomycota</taxon>
        <taxon>Agaricomycotina</taxon>
        <taxon>Agaricomycetes</taxon>
        <taxon>Cantharellales</taxon>
        <taxon>Ceratobasidiaceae</taxon>
        <taxon>Rhizoctonia</taxon>
    </lineage>
</organism>
<sequence>MGPPVQLEEATNSGNYNRESNGNKGSNIECNESKARVKGMDECKEPVRSGSEEPLPPQGCSWNKAQGVFIENYPNPLAGAPVSNKKQDPPDLVAYMRNCGPLGNPTVFETAKILMTTVPTDEGKDLHIKSTLYCGRVPWDKVEDLLHHVNQLPHGANWRIIEIEVHVKGKDVPRVAHLCAQDVVKIVVELMGNPWFASYMKFAPERHWTAKKDGEQIYNKMWTGDWWWNIQKASERSTVLLGYLPVEDFDDIKDDNKRQRLKGQLVHNAMCELMKPLEAASRDGVEMWCADGRLCQVFPIVALYVADWPEQCLMACTMQSQCLMCTIEYNKQGVSKKCPQRKPPDTLDALEEYFDNGNWSLGKDELDKRFMTMPEAQGLRSFSSGVSGIGQWTGCKAREMAKQMLCAVAGSVDNEEAELACIGIKFMSYTELPTMRELDVAKMERLLTEFHNLKWIMVDKEFGYYKNKSSFNAVPKLHMITQYRASVRLYGTLDGFNSKVPENLHIHYAKKPWQASNKVRPKKQMMVYIQRQEAICIHWLYMNLYCGIAVKDADAGKGADVELEQREYAKGDLEQEGGVQTIEDPASVLPCRQPWLSQVWYPNPRMTIAKNPTHDKVPCRTVINKYGAKDFIELLTKLLANQFDTPAYKSLLLENHQYAVWHRLYLKHPCPPFAIGWPHTDIIWANPPPCNVAGTCIRLGTYDVVLVLDKPGAGGIHWYCAACV</sequence>
<accession>A0A8H7LP84</accession>
<feature type="compositionally biased region" description="Polar residues" evidence="1">
    <location>
        <begin position="9"/>
        <end position="30"/>
    </location>
</feature>
<reference evidence="2" key="1">
    <citation type="submission" date="2020-09" db="EMBL/GenBank/DDBJ databases">
        <title>Comparative genome analyses of four rice-infecting Rhizoctonia solani isolates reveal extensive enrichment of homogalacturonan modification genes.</title>
        <authorList>
            <person name="Lee D.-Y."/>
            <person name="Jeon J."/>
            <person name="Kim K.-T."/>
            <person name="Cheong K."/>
            <person name="Song H."/>
            <person name="Choi G."/>
            <person name="Ko J."/>
            <person name="Opiyo S.O."/>
            <person name="Zuo S."/>
            <person name="Madhav S."/>
            <person name="Lee Y.-H."/>
            <person name="Wang G.-L."/>
        </authorList>
    </citation>
    <scope>NUCLEOTIDE SEQUENCE</scope>
    <source>
        <strain evidence="2">AG1-IA YN-7</strain>
    </source>
</reference>
<feature type="region of interest" description="Disordered" evidence="1">
    <location>
        <begin position="1"/>
        <end position="32"/>
    </location>
</feature>
<dbReference type="Pfam" id="PF18759">
    <property type="entry name" value="Plavaka"/>
    <property type="match status" value="1"/>
</dbReference>
<dbReference type="AlphaFoldDB" id="A0A8H7LP84"/>
<dbReference type="EMBL" id="JACYCC010000012">
    <property type="protein sequence ID" value="KAF8686124.1"/>
    <property type="molecule type" value="Genomic_DNA"/>
</dbReference>